<keyword evidence="9" id="KW-1185">Reference proteome</keyword>
<evidence type="ECO:0000256" key="2">
    <source>
        <dbReference type="ARBA" id="ARBA00022723"/>
    </source>
</evidence>
<evidence type="ECO:0000256" key="6">
    <source>
        <dbReference type="SAM" id="MobiDB-lite"/>
    </source>
</evidence>
<sequence>MSDESGGTASIACEPCRQKKCKCDRKLPICTQCTATAAKCNYPEQNRRGIPAGYLNMLEKRLVETERALFFALAEIHAGIVDNDEYPNAALLATRPSTKSKSEMMAAWAKQPLGSRERAKSWFLENRDGAVDAFRNPFNGRSFRESGHSPSQFSNVSASPGPEPWASGSVGMAPPQVQVSSTHYLSGQQHDFITSTSNNQGIQRDMWPSSSDNIVVHMMPNPSVSELPVQRNHMGTDGNSRASALAREHKRMYF</sequence>
<evidence type="ECO:0000256" key="4">
    <source>
        <dbReference type="ARBA" id="ARBA00023163"/>
    </source>
</evidence>
<evidence type="ECO:0000256" key="3">
    <source>
        <dbReference type="ARBA" id="ARBA00023015"/>
    </source>
</evidence>
<dbReference type="OrthoDB" id="3862662at2759"/>
<dbReference type="InterPro" id="IPR036864">
    <property type="entry name" value="Zn2-C6_fun-type_DNA-bd_sf"/>
</dbReference>
<dbReference type="InterPro" id="IPR001138">
    <property type="entry name" value="Zn2Cys6_DnaBD"/>
</dbReference>
<reference evidence="8 9" key="1">
    <citation type="submission" date="2016-07" db="EMBL/GenBank/DDBJ databases">
        <title>Pervasive Adenine N6-methylation of Active Genes in Fungi.</title>
        <authorList>
            <consortium name="DOE Joint Genome Institute"/>
            <person name="Mondo S.J."/>
            <person name="Dannebaum R.O."/>
            <person name="Kuo R.C."/>
            <person name="Labutti K."/>
            <person name="Haridas S."/>
            <person name="Kuo A."/>
            <person name="Salamov A."/>
            <person name="Ahrendt S.R."/>
            <person name="Lipzen A."/>
            <person name="Sullivan W."/>
            <person name="Andreopoulos W.B."/>
            <person name="Clum A."/>
            <person name="Lindquist E."/>
            <person name="Daum C."/>
            <person name="Ramamoorthy G.K."/>
            <person name="Gryganskyi A."/>
            <person name="Culley D."/>
            <person name="Magnuson J.K."/>
            <person name="James T.Y."/>
            <person name="O'Malley M.A."/>
            <person name="Stajich J.E."/>
            <person name="Spatafora J.W."/>
            <person name="Visel A."/>
            <person name="Grigoriev I.V."/>
        </authorList>
    </citation>
    <scope>NUCLEOTIDE SEQUENCE [LARGE SCALE GENOMIC DNA]</scope>
    <source>
        <strain evidence="8 9">CBS 129021</strain>
    </source>
</reference>
<comment type="caution">
    <text evidence="8">The sequence shown here is derived from an EMBL/GenBank/DDBJ whole genome shotgun (WGS) entry which is preliminary data.</text>
</comment>
<dbReference type="GO" id="GO:0008270">
    <property type="term" value="F:zinc ion binding"/>
    <property type="evidence" value="ECO:0007669"/>
    <property type="project" value="InterPro"/>
</dbReference>
<proteinExistence type="predicted"/>
<gene>
    <name evidence="8" type="ORF">BCR38DRAFT_482557</name>
</gene>
<keyword evidence="2" id="KW-0479">Metal-binding</keyword>
<keyword evidence="4" id="KW-0804">Transcription</keyword>
<evidence type="ECO:0000313" key="8">
    <source>
        <dbReference type="EMBL" id="ORY69085.1"/>
    </source>
</evidence>
<dbReference type="InterPro" id="IPR050815">
    <property type="entry name" value="TF_fung"/>
</dbReference>
<dbReference type="AlphaFoldDB" id="A0A1Y2EE60"/>
<dbReference type="GO" id="GO:0005634">
    <property type="term" value="C:nucleus"/>
    <property type="evidence" value="ECO:0007669"/>
    <property type="project" value="UniProtKB-SubCell"/>
</dbReference>
<keyword evidence="3" id="KW-0805">Transcription regulation</keyword>
<dbReference type="SMART" id="SM00066">
    <property type="entry name" value="GAL4"/>
    <property type="match status" value="1"/>
</dbReference>
<dbReference type="EMBL" id="MCFJ01000003">
    <property type="protein sequence ID" value="ORY69085.1"/>
    <property type="molecule type" value="Genomic_DNA"/>
</dbReference>
<keyword evidence="5" id="KW-0539">Nucleus</keyword>
<organism evidence="8 9">
    <name type="scientific">Pseudomassariella vexata</name>
    <dbReference type="NCBI Taxonomy" id="1141098"/>
    <lineage>
        <taxon>Eukaryota</taxon>
        <taxon>Fungi</taxon>
        <taxon>Dikarya</taxon>
        <taxon>Ascomycota</taxon>
        <taxon>Pezizomycotina</taxon>
        <taxon>Sordariomycetes</taxon>
        <taxon>Xylariomycetidae</taxon>
        <taxon>Amphisphaeriales</taxon>
        <taxon>Pseudomassariaceae</taxon>
        <taxon>Pseudomassariella</taxon>
    </lineage>
</organism>
<dbReference type="Gene3D" id="4.10.240.10">
    <property type="entry name" value="Zn(2)-C6 fungal-type DNA-binding domain"/>
    <property type="match status" value="1"/>
</dbReference>
<evidence type="ECO:0000256" key="1">
    <source>
        <dbReference type="ARBA" id="ARBA00004123"/>
    </source>
</evidence>
<dbReference type="Proteomes" id="UP000193689">
    <property type="component" value="Unassembled WGS sequence"/>
</dbReference>
<name>A0A1Y2EE60_9PEZI</name>
<feature type="region of interest" description="Disordered" evidence="6">
    <location>
        <begin position="142"/>
        <end position="168"/>
    </location>
</feature>
<dbReference type="SUPFAM" id="SSF57701">
    <property type="entry name" value="Zn2/Cys6 DNA-binding domain"/>
    <property type="match status" value="1"/>
</dbReference>
<accession>A0A1Y2EE60</accession>
<feature type="domain" description="Zn(2)-C6 fungal-type" evidence="7">
    <location>
        <begin position="12"/>
        <end position="42"/>
    </location>
</feature>
<dbReference type="RefSeq" id="XP_040719372.1">
    <property type="nucleotide sequence ID" value="XM_040863521.1"/>
</dbReference>
<dbReference type="GO" id="GO:0000981">
    <property type="term" value="F:DNA-binding transcription factor activity, RNA polymerase II-specific"/>
    <property type="evidence" value="ECO:0007669"/>
    <property type="project" value="InterPro"/>
</dbReference>
<evidence type="ECO:0000256" key="5">
    <source>
        <dbReference type="ARBA" id="ARBA00023242"/>
    </source>
</evidence>
<comment type="subcellular location">
    <subcellularLocation>
        <location evidence="1">Nucleus</location>
    </subcellularLocation>
</comment>
<dbReference type="PROSITE" id="PS50048">
    <property type="entry name" value="ZN2_CY6_FUNGAL_2"/>
    <property type="match status" value="1"/>
</dbReference>
<dbReference type="CDD" id="cd00067">
    <property type="entry name" value="GAL4"/>
    <property type="match status" value="1"/>
</dbReference>
<dbReference type="PANTHER" id="PTHR47338:SF5">
    <property type="entry name" value="ZN(II)2CYS6 TRANSCRIPTION FACTOR (EUROFUNG)"/>
    <property type="match status" value="1"/>
</dbReference>
<dbReference type="GeneID" id="63779733"/>
<dbReference type="InParanoid" id="A0A1Y2EE60"/>
<protein>
    <recommendedName>
        <fullName evidence="7">Zn(2)-C6 fungal-type domain-containing protein</fullName>
    </recommendedName>
</protein>
<evidence type="ECO:0000313" key="9">
    <source>
        <dbReference type="Proteomes" id="UP000193689"/>
    </source>
</evidence>
<dbReference type="Pfam" id="PF00172">
    <property type="entry name" value="Zn_clus"/>
    <property type="match status" value="1"/>
</dbReference>
<feature type="compositionally biased region" description="Polar residues" evidence="6">
    <location>
        <begin position="148"/>
        <end position="158"/>
    </location>
</feature>
<evidence type="ECO:0000259" key="7">
    <source>
        <dbReference type="PROSITE" id="PS50048"/>
    </source>
</evidence>
<dbReference type="PANTHER" id="PTHR47338">
    <property type="entry name" value="ZN(II)2CYS6 TRANSCRIPTION FACTOR (EUROFUNG)-RELATED"/>
    <property type="match status" value="1"/>
</dbReference>
<dbReference type="PROSITE" id="PS00463">
    <property type="entry name" value="ZN2_CY6_FUNGAL_1"/>
    <property type="match status" value="1"/>
</dbReference>